<feature type="repeat" description="ANK" evidence="1">
    <location>
        <begin position="15"/>
        <end position="47"/>
    </location>
</feature>
<dbReference type="OrthoDB" id="194358at2759"/>
<proteinExistence type="predicted"/>
<dbReference type="PROSITE" id="PS50297">
    <property type="entry name" value="ANK_REP_REGION"/>
    <property type="match status" value="1"/>
</dbReference>
<name>A0A1J4KQM1_9EUKA</name>
<dbReference type="RefSeq" id="XP_068366360.1">
    <property type="nucleotide sequence ID" value="XM_068499116.1"/>
</dbReference>
<comment type="caution">
    <text evidence="2">The sequence shown here is derived from an EMBL/GenBank/DDBJ whole genome shotgun (WGS) entry which is preliminary data.</text>
</comment>
<dbReference type="PROSITE" id="PS50088">
    <property type="entry name" value="ANK_REPEAT"/>
    <property type="match status" value="1"/>
</dbReference>
<evidence type="ECO:0000256" key="1">
    <source>
        <dbReference type="PROSITE-ProRule" id="PRU00023"/>
    </source>
</evidence>
<dbReference type="SMART" id="SM00248">
    <property type="entry name" value="ANK"/>
    <property type="match status" value="1"/>
</dbReference>
<reference evidence="2" key="1">
    <citation type="submission" date="2016-10" db="EMBL/GenBank/DDBJ databases">
        <authorList>
            <person name="Benchimol M."/>
            <person name="Almeida L.G."/>
            <person name="Vasconcelos A.T."/>
            <person name="Perreira-Neves A."/>
            <person name="Rosa I.A."/>
            <person name="Tasca T."/>
            <person name="Bogo M.R."/>
            <person name="de Souza W."/>
        </authorList>
    </citation>
    <scope>NUCLEOTIDE SEQUENCE [LARGE SCALE GENOMIC DNA]</scope>
    <source>
        <strain evidence="2">K</strain>
    </source>
</reference>
<gene>
    <name evidence="2" type="ORF">TRFO_16660</name>
</gene>
<evidence type="ECO:0000313" key="3">
    <source>
        <dbReference type="Proteomes" id="UP000179807"/>
    </source>
</evidence>
<dbReference type="InterPro" id="IPR002110">
    <property type="entry name" value="Ankyrin_rpt"/>
</dbReference>
<dbReference type="VEuPathDB" id="TrichDB:TRFO_16660"/>
<keyword evidence="1" id="KW-0040">ANK repeat</keyword>
<evidence type="ECO:0000313" key="2">
    <source>
        <dbReference type="EMBL" id="OHT13224.1"/>
    </source>
</evidence>
<dbReference type="Proteomes" id="UP000179807">
    <property type="component" value="Unassembled WGS sequence"/>
</dbReference>
<dbReference type="SUPFAM" id="SSF48403">
    <property type="entry name" value="Ankyrin repeat"/>
    <property type="match status" value="1"/>
</dbReference>
<keyword evidence="3" id="KW-1185">Reference proteome</keyword>
<dbReference type="EMBL" id="MLAK01000545">
    <property type="protein sequence ID" value="OHT13224.1"/>
    <property type="molecule type" value="Genomic_DNA"/>
</dbReference>
<accession>A0A1J4KQM1</accession>
<dbReference type="InterPro" id="IPR036770">
    <property type="entry name" value="Ankyrin_rpt-contain_sf"/>
</dbReference>
<dbReference type="Gene3D" id="1.25.40.20">
    <property type="entry name" value="Ankyrin repeat-containing domain"/>
    <property type="match status" value="1"/>
</dbReference>
<protein>
    <submittedName>
        <fullName evidence="2">Uncharacterized protein</fullName>
    </submittedName>
</protein>
<organism evidence="2 3">
    <name type="scientific">Tritrichomonas foetus</name>
    <dbReference type="NCBI Taxonomy" id="1144522"/>
    <lineage>
        <taxon>Eukaryota</taxon>
        <taxon>Metamonada</taxon>
        <taxon>Parabasalia</taxon>
        <taxon>Tritrichomonadida</taxon>
        <taxon>Tritrichomonadidae</taxon>
        <taxon>Tritrichomonas</taxon>
    </lineage>
</organism>
<dbReference type="GeneID" id="94833820"/>
<dbReference type="Pfam" id="PF12796">
    <property type="entry name" value="Ank_2"/>
    <property type="match status" value="1"/>
</dbReference>
<sequence>MLLTSGAAINIQSRKKETPLMIAVQYDQQEMVKFLIDSHADVQKTAVGVSF</sequence>
<dbReference type="AlphaFoldDB" id="A0A1J4KQM1"/>